<protein>
    <submittedName>
        <fullName evidence="1">Uncharacterized protein</fullName>
    </submittedName>
</protein>
<evidence type="ECO:0000313" key="1">
    <source>
        <dbReference type="EMBL" id="KAK8572367.1"/>
    </source>
</evidence>
<dbReference type="EMBL" id="JBBPBM010000008">
    <property type="protein sequence ID" value="KAK8572367.1"/>
    <property type="molecule type" value="Genomic_DNA"/>
</dbReference>
<sequence>MFSPIGSNPMIPISPVPLQLFKENNDGHRKNRIEDDEEIRIWGPSIRAAVRAWGNQWLQEADPELSEIMNKDKKKAMLRN</sequence>
<comment type="caution">
    <text evidence="1">The sequence shown here is derived from an EMBL/GenBank/DDBJ whole genome shotgun (WGS) entry which is preliminary data.</text>
</comment>
<accession>A0ABR2F5U7</accession>
<keyword evidence="2" id="KW-1185">Reference proteome</keyword>
<proteinExistence type="predicted"/>
<evidence type="ECO:0000313" key="2">
    <source>
        <dbReference type="Proteomes" id="UP001472677"/>
    </source>
</evidence>
<name>A0ABR2F5U7_9ROSI</name>
<dbReference type="Proteomes" id="UP001472677">
    <property type="component" value="Unassembled WGS sequence"/>
</dbReference>
<reference evidence="1 2" key="1">
    <citation type="journal article" date="2024" name="G3 (Bethesda)">
        <title>Genome assembly of Hibiscus sabdariffa L. provides insights into metabolisms of medicinal natural products.</title>
        <authorList>
            <person name="Kim T."/>
        </authorList>
    </citation>
    <scope>NUCLEOTIDE SEQUENCE [LARGE SCALE GENOMIC DNA]</scope>
    <source>
        <strain evidence="1">TK-2024</strain>
        <tissue evidence="1">Old leaves</tissue>
    </source>
</reference>
<organism evidence="1 2">
    <name type="scientific">Hibiscus sabdariffa</name>
    <name type="common">roselle</name>
    <dbReference type="NCBI Taxonomy" id="183260"/>
    <lineage>
        <taxon>Eukaryota</taxon>
        <taxon>Viridiplantae</taxon>
        <taxon>Streptophyta</taxon>
        <taxon>Embryophyta</taxon>
        <taxon>Tracheophyta</taxon>
        <taxon>Spermatophyta</taxon>
        <taxon>Magnoliopsida</taxon>
        <taxon>eudicotyledons</taxon>
        <taxon>Gunneridae</taxon>
        <taxon>Pentapetalae</taxon>
        <taxon>rosids</taxon>
        <taxon>malvids</taxon>
        <taxon>Malvales</taxon>
        <taxon>Malvaceae</taxon>
        <taxon>Malvoideae</taxon>
        <taxon>Hibiscus</taxon>
    </lineage>
</organism>
<gene>
    <name evidence="1" type="ORF">V6N12_028422</name>
</gene>